<sequence length="171" mass="19222">MESTVNKGEGQVLSLPEPDSAAGKSTGDDQYPLWLATFLDVYQRLSTDNLNLLTQVYSDDVRFQDPLHVIEGQKQLIAYFDLLYTNLSECRFTISEVFSDGAQAAIYWQMIFVHPKLNGGKAVQVEGHSRLKAKGDRVGYHRDYLDVGAMLYEHIPVLGRLVKLIKSRAGQ</sequence>
<reference evidence="3 4" key="1">
    <citation type="submission" date="2019-04" db="EMBL/GenBank/DDBJ databases">
        <title>Thalassotalea guangxiensis sp. nov., isolated from sediment of the coastal wetland.</title>
        <authorList>
            <person name="Zheng S."/>
            <person name="Zhang D."/>
        </authorList>
    </citation>
    <scope>NUCLEOTIDE SEQUENCE [LARGE SCALE GENOMIC DNA]</scope>
    <source>
        <strain evidence="3 4">ZS-4</strain>
    </source>
</reference>
<feature type="domain" description="SnoaL-like" evidence="2">
    <location>
        <begin position="41"/>
        <end position="138"/>
    </location>
</feature>
<protein>
    <submittedName>
        <fullName evidence="3">Nuclear transport factor 2 family protein</fullName>
    </submittedName>
</protein>
<name>A0A4U1B9L5_9GAMM</name>
<dbReference type="OrthoDB" id="1115105at2"/>
<dbReference type="RefSeq" id="WP_136734281.1">
    <property type="nucleotide sequence ID" value="NZ_SWDB01000003.1"/>
</dbReference>
<dbReference type="Proteomes" id="UP000307999">
    <property type="component" value="Unassembled WGS sequence"/>
</dbReference>
<dbReference type="SUPFAM" id="SSF54427">
    <property type="entry name" value="NTF2-like"/>
    <property type="match status" value="1"/>
</dbReference>
<evidence type="ECO:0000259" key="2">
    <source>
        <dbReference type="Pfam" id="PF12680"/>
    </source>
</evidence>
<feature type="region of interest" description="Disordered" evidence="1">
    <location>
        <begin position="1"/>
        <end position="25"/>
    </location>
</feature>
<dbReference type="AlphaFoldDB" id="A0A4U1B9L5"/>
<comment type="caution">
    <text evidence="3">The sequence shown here is derived from an EMBL/GenBank/DDBJ whole genome shotgun (WGS) entry which is preliminary data.</text>
</comment>
<dbReference type="InterPro" id="IPR032710">
    <property type="entry name" value="NTF2-like_dom_sf"/>
</dbReference>
<accession>A0A4U1B9L5</accession>
<keyword evidence="4" id="KW-1185">Reference proteome</keyword>
<dbReference type="Pfam" id="PF12680">
    <property type="entry name" value="SnoaL_2"/>
    <property type="match status" value="1"/>
</dbReference>
<dbReference type="EMBL" id="SWDB01000003">
    <property type="protein sequence ID" value="TKB47470.1"/>
    <property type="molecule type" value="Genomic_DNA"/>
</dbReference>
<organism evidence="3 4">
    <name type="scientific">Thalassotalea mangrovi</name>
    <dbReference type="NCBI Taxonomy" id="2572245"/>
    <lineage>
        <taxon>Bacteria</taxon>
        <taxon>Pseudomonadati</taxon>
        <taxon>Pseudomonadota</taxon>
        <taxon>Gammaproteobacteria</taxon>
        <taxon>Alteromonadales</taxon>
        <taxon>Colwelliaceae</taxon>
        <taxon>Thalassotalea</taxon>
    </lineage>
</organism>
<dbReference type="Gene3D" id="3.10.450.50">
    <property type="match status" value="1"/>
</dbReference>
<dbReference type="InterPro" id="IPR037401">
    <property type="entry name" value="SnoaL-like"/>
</dbReference>
<proteinExistence type="predicted"/>
<evidence type="ECO:0000256" key="1">
    <source>
        <dbReference type="SAM" id="MobiDB-lite"/>
    </source>
</evidence>
<evidence type="ECO:0000313" key="4">
    <source>
        <dbReference type="Proteomes" id="UP000307999"/>
    </source>
</evidence>
<gene>
    <name evidence="3" type="ORF">E8M12_01405</name>
</gene>
<evidence type="ECO:0000313" key="3">
    <source>
        <dbReference type="EMBL" id="TKB47470.1"/>
    </source>
</evidence>